<dbReference type="InterPro" id="IPR002629">
    <property type="entry name" value="Met_Synth_C/arc"/>
</dbReference>
<feature type="domain" description="Cobalamin-independent methionine synthase MetE C-terminal/archaeal" evidence="1">
    <location>
        <begin position="5"/>
        <end position="323"/>
    </location>
</feature>
<proteinExistence type="predicted"/>
<sequence length="358" mass="39723">MSLIPTEHIGSIPRPRELIAAYQKQQAGEISEEELEALATQASIDTIKKMEETGSYCVGDGEQRKFSGFASYCLHGAHNFAPDGAEILFSDGHSRVLPRLTKGPFKYQITADMFLEDAMKHTGLPVKQAVIAPSLLSLLYPNTPIPEYSRNRFLQDIIRQHHQELARCLELGAHKVQIDFTEGRLSLKLDPSGELLTGMIDLINTGLENFTDAQRRKIGLHTCPGADRDATHSADVDYKDLLPTLFRANVGNFYVAMASEKDPEKVLLQIKSLIKPDVRVFIGVIDPIDPVVETPEQVCERVLKAAEYIPLDNLGTTDDCGFSPFADDDSTSRDIAFAKIKARVEGTRMAEEILIARK</sequence>
<dbReference type="AlphaFoldDB" id="A0A0C5VND8"/>
<name>A0A0C5VND8_9GAMM</name>
<dbReference type="Gene3D" id="3.20.20.210">
    <property type="match status" value="1"/>
</dbReference>
<dbReference type="EC" id="2.1.1.14" evidence="2"/>
<dbReference type="GO" id="GO:0009086">
    <property type="term" value="P:methionine biosynthetic process"/>
    <property type="evidence" value="ECO:0007669"/>
    <property type="project" value="InterPro"/>
</dbReference>
<accession>A0A0C5VND8</accession>
<dbReference type="GO" id="GO:0032259">
    <property type="term" value="P:methylation"/>
    <property type="evidence" value="ECO:0007669"/>
    <property type="project" value="UniProtKB-KW"/>
</dbReference>
<dbReference type="PATRIC" id="fig|1445510.3.peg.2830"/>
<dbReference type="OrthoDB" id="244285at2"/>
<dbReference type="GO" id="GO:0003871">
    <property type="term" value="F:5-methyltetrahydropteroyltriglutamate-homocysteine S-methyltransferase activity"/>
    <property type="evidence" value="ECO:0007669"/>
    <property type="project" value="UniProtKB-EC"/>
</dbReference>
<keyword evidence="3" id="KW-1185">Reference proteome</keyword>
<dbReference type="Proteomes" id="UP000032266">
    <property type="component" value="Chromosome"/>
</dbReference>
<dbReference type="KEGG" id="gsn:YC6258_02860"/>
<dbReference type="Pfam" id="PF01717">
    <property type="entry name" value="Meth_synt_2"/>
    <property type="match status" value="1"/>
</dbReference>
<keyword evidence="2" id="KW-0808">Transferase</keyword>
<evidence type="ECO:0000313" key="2">
    <source>
        <dbReference type="EMBL" id="AJQ94898.1"/>
    </source>
</evidence>
<dbReference type="CDD" id="cd03311">
    <property type="entry name" value="CIMS_C_terminal_like"/>
    <property type="match status" value="1"/>
</dbReference>
<dbReference type="InterPro" id="IPR038071">
    <property type="entry name" value="UROD/MetE-like_sf"/>
</dbReference>
<dbReference type="RefSeq" id="WP_044617333.1">
    <property type="nucleotide sequence ID" value="NZ_CP007142.1"/>
</dbReference>
<keyword evidence="2" id="KW-0489">Methyltransferase</keyword>
<evidence type="ECO:0000313" key="3">
    <source>
        <dbReference type="Proteomes" id="UP000032266"/>
    </source>
</evidence>
<dbReference type="STRING" id="1445510.YC6258_02860"/>
<dbReference type="GO" id="GO:0008270">
    <property type="term" value="F:zinc ion binding"/>
    <property type="evidence" value="ECO:0007669"/>
    <property type="project" value="InterPro"/>
</dbReference>
<evidence type="ECO:0000259" key="1">
    <source>
        <dbReference type="Pfam" id="PF01717"/>
    </source>
</evidence>
<dbReference type="PANTHER" id="PTHR43844:SF2">
    <property type="entry name" value="SYNTHASE, VITAMIN-B12 INDEPENDENT, PUTATIVE (AFU_ORTHOLOGUE AFUA_3G12060)-RELATED"/>
    <property type="match status" value="1"/>
</dbReference>
<dbReference type="PANTHER" id="PTHR43844">
    <property type="entry name" value="METHIONINE SYNTHASE"/>
    <property type="match status" value="1"/>
</dbReference>
<dbReference type="SUPFAM" id="SSF51726">
    <property type="entry name" value="UROD/MetE-like"/>
    <property type="match status" value="1"/>
</dbReference>
<protein>
    <submittedName>
        <fullName evidence="2">Methionine synthase II (Cobalamin-independent)</fullName>
        <ecNumber evidence="2">2.1.1.14</ecNumber>
    </submittedName>
</protein>
<reference evidence="2 3" key="1">
    <citation type="submission" date="2014-01" db="EMBL/GenBank/DDBJ databases">
        <title>Full genme sequencing of cellulolytic bacterium Gynuella sunshinyii YC6258T gen. nov., sp. nov.</title>
        <authorList>
            <person name="Khan H."/>
            <person name="Chung E.J."/>
            <person name="Chung Y.R."/>
        </authorList>
    </citation>
    <scope>NUCLEOTIDE SEQUENCE [LARGE SCALE GENOMIC DNA]</scope>
    <source>
        <strain evidence="2 3">YC6258</strain>
    </source>
</reference>
<organism evidence="2 3">
    <name type="scientific">Gynuella sunshinyii YC6258</name>
    <dbReference type="NCBI Taxonomy" id="1445510"/>
    <lineage>
        <taxon>Bacteria</taxon>
        <taxon>Pseudomonadati</taxon>
        <taxon>Pseudomonadota</taxon>
        <taxon>Gammaproteobacteria</taxon>
        <taxon>Oceanospirillales</taxon>
        <taxon>Saccharospirillaceae</taxon>
        <taxon>Gynuella</taxon>
    </lineage>
</organism>
<dbReference type="HOGENOM" id="CLU_744069_0_0_6"/>
<dbReference type="EMBL" id="CP007142">
    <property type="protein sequence ID" value="AJQ94898.1"/>
    <property type="molecule type" value="Genomic_DNA"/>
</dbReference>
<gene>
    <name evidence="2" type="ORF">YC6258_02860</name>
</gene>